<accession>A0A6C0IG77</accession>
<dbReference type="AlphaFoldDB" id="A0A6C0IG77"/>
<sequence length="226" mass="26313">MSDTINLEGYSLPLRKQKIFCISESTQSLDIMFQGLYKQYSEEVIRRNKVICFFSDIYMNHHPKWLHQIHCDALFYVRDNNDLRLAATFIQHTTKPLCILWYGNDLPLSLFNLWSSNHNKEDITLICGGTTISRAEYTSIFWSTKSSYDEIHPIILYKMTSTGTRNMDLKLIIQECKASEVSLVWSKDSLSWFDFNSVKNSGPHINYTHASEYLRTLADALESKEN</sequence>
<protein>
    <submittedName>
        <fullName evidence="1">Uncharacterized protein</fullName>
    </submittedName>
</protein>
<reference evidence="1" key="1">
    <citation type="journal article" date="2020" name="Nature">
        <title>Giant virus diversity and host interactions through global metagenomics.</title>
        <authorList>
            <person name="Schulz F."/>
            <person name="Roux S."/>
            <person name="Paez-Espino D."/>
            <person name="Jungbluth S."/>
            <person name="Walsh D.A."/>
            <person name="Denef V.J."/>
            <person name="McMahon K.D."/>
            <person name="Konstantinidis K.T."/>
            <person name="Eloe-Fadrosh E.A."/>
            <person name="Kyrpides N.C."/>
            <person name="Woyke T."/>
        </authorList>
    </citation>
    <scope>NUCLEOTIDE SEQUENCE</scope>
    <source>
        <strain evidence="1">GVMAG-M-3300023184-77</strain>
    </source>
</reference>
<proteinExistence type="predicted"/>
<name>A0A6C0IG77_9ZZZZ</name>
<evidence type="ECO:0000313" key="1">
    <source>
        <dbReference type="EMBL" id="QHT91466.1"/>
    </source>
</evidence>
<dbReference type="EMBL" id="MN740165">
    <property type="protein sequence ID" value="QHT91466.1"/>
    <property type="molecule type" value="Genomic_DNA"/>
</dbReference>
<organism evidence="1">
    <name type="scientific">viral metagenome</name>
    <dbReference type="NCBI Taxonomy" id="1070528"/>
    <lineage>
        <taxon>unclassified sequences</taxon>
        <taxon>metagenomes</taxon>
        <taxon>organismal metagenomes</taxon>
    </lineage>
</organism>